<dbReference type="Proteomes" id="UP001371218">
    <property type="component" value="Unassembled WGS sequence"/>
</dbReference>
<keyword evidence="5" id="KW-1185">Reference proteome</keyword>
<dbReference type="GO" id="GO:0032259">
    <property type="term" value="P:methylation"/>
    <property type="evidence" value="ECO:0007669"/>
    <property type="project" value="UniProtKB-KW"/>
</dbReference>
<dbReference type="InterPro" id="IPR029063">
    <property type="entry name" value="SAM-dependent_MTases_sf"/>
</dbReference>
<proteinExistence type="predicted"/>
<keyword evidence="1 4" id="KW-0489">Methyltransferase</keyword>
<organism evidence="4 5">
    <name type="scientific">Ideonella lacteola</name>
    <dbReference type="NCBI Taxonomy" id="2984193"/>
    <lineage>
        <taxon>Bacteria</taxon>
        <taxon>Pseudomonadati</taxon>
        <taxon>Pseudomonadota</taxon>
        <taxon>Betaproteobacteria</taxon>
        <taxon>Burkholderiales</taxon>
        <taxon>Sphaerotilaceae</taxon>
        <taxon>Ideonella</taxon>
    </lineage>
</organism>
<dbReference type="EMBL" id="JBBUTG010000004">
    <property type="protein sequence ID" value="MEK8030843.1"/>
    <property type="molecule type" value="Genomic_DNA"/>
</dbReference>
<accession>A0ABU9BN05</accession>
<dbReference type="Gene3D" id="3.40.50.150">
    <property type="entry name" value="Vaccinia Virus protein VP39"/>
    <property type="match status" value="1"/>
</dbReference>
<protein>
    <submittedName>
        <fullName evidence="4">Class I SAM-dependent methyltransferase</fullName>
        <ecNumber evidence="4">2.1.-.-</ecNumber>
    </submittedName>
</protein>
<evidence type="ECO:0000259" key="3">
    <source>
        <dbReference type="Pfam" id="PF13649"/>
    </source>
</evidence>
<dbReference type="GO" id="GO:0008168">
    <property type="term" value="F:methyltransferase activity"/>
    <property type="evidence" value="ECO:0007669"/>
    <property type="project" value="UniProtKB-KW"/>
</dbReference>
<keyword evidence="2 4" id="KW-0808">Transferase</keyword>
<evidence type="ECO:0000313" key="5">
    <source>
        <dbReference type="Proteomes" id="UP001371218"/>
    </source>
</evidence>
<reference evidence="4 5" key="1">
    <citation type="submission" date="2024-04" db="EMBL/GenBank/DDBJ databases">
        <title>Novel species of the genus Ideonella isolated from streams.</title>
        <authorList>
            <person name="Lu H."/>
        </authorList>
    </citation>
    <scope>NUCLEOTIDE SEQUENCE [LARGE SCALE GENOMIC DNA]</scope>
    <source>
        <strain evidence="4 5">DXS29W</strain>
    </source>
</reference>
<dbReference type="PANTHER" id="PTHR43861">
    <property type="entry name" value="TRANS-ACONITATE 2-METHYLTRANSFERASE-RELATED"/>
    <property type="match status" value="1"/>
</dbReference>
<dbReference type="PANTHER" id="PTHR43861:SF1">
    <property type="entry name" value="TRANS-ACONITATE 2-METHYLTRANSFERASE"/>
    <property type="match status" value="1"/>
</dbReference>
<dbReference type="SUPFAM" id="SSF53335">
    <property type="entry name" value="S-adenosyl-L-methionine-dependent methyltransferases"/>
    <property type="match status" value="1"/>
</dbReference>
<comment type="caution">
    <text evidence="4">The sequence shown here is derived from an EMBL/GenBank/DDBJ whole genome shotgun (WGS) entry which is preliminary data.</text>
</comment>
<evidence type="ECO:0000256" key="1">
    <source>
        <dbReference type="ARBA" id="ARBA00022603"/>
    </source>
</evidence>
<sequence length="250" mass="27798">MIASFYDELAPFYHLLYGDWEAALAHQGRALAGLLARHGVGPGAQVLDAACGIGTQTLGLLTYGYRVTASDISPGAAGRLREELVHRRLQAEVRVDDLRTLALAGDASVDALIACDNSVPHLLTEDELLQAFRSAHRCLKPGGLVVLSVRDYAATPRQNPDVRPYGLRYENGQRFLATQVWEWDGDHHYDLRIYLTRESADGHCDTRVLSGRYHAVTIDQLMTLLHVAGFTQMERHDDVLFQPVLLARKR</sequence>
<dbReference type="RefSeq" id="WP_341425215.1">
    <property type="nucleotide sequence ID" value="NZ_JBBUTG010000004.1"/>
</dbReference>
<dbReference type="Pfam" id="PF13649">
    <property type="entry name" value="Methyltransf_25"/>
    <property type="match status" value="1"/>
</dbReference>
<dbReference type="EC" id="2.1.-.-" evidence="4"/>
<feature type="domain" description="Methyltransferase" evidence="3">
    <location>
        <begin position="46"/>
        <end position="143"/>
    </location>
</feature>
<dbReference type="CDD" id="cd02440">
    <property type="entry name" value="AdoMet_MTases"/>
    <property type="match status" value="1"/>
</dbReference>
<dbReference type="InterPro" id="IPR041698">
    <property type="entry name" value="Methyltransf_25"/>
</dbReference>
<evidence type="ECO:0000313" key="4">
    <source>
        <dbReference type="EMBL" id="MEK8030843.1"/>
    </source>
</evidence>
<name>A0ABU9BN05_9BURK</name>
<evidence type="ECO:0000256" key="2">
    <source>
        <dbReference type="ARBA" id="ARBA00022679"/>
    </source>
</evidence>
<gene>
    <name evidence="4" type="ORF">AACH06_08465</name>
</gene>